<name>A0ABM8QSZ7_9BACT</name>
<evidence type="ECO:0000259" key="15">
    <source>
        <dbReference type="Pfam" id="PF00365"/>
    </source>
</evidence>
<dbReference type="EMBL" id="CAJNBJ010000001">
    <property type="protein sequence ID" value="CAE6713785.1"/>
    <property type="molecule type" value="Genomic_DNA"/>
</dbReference>
<dbReference type="PRINTS" id="PR00476">
    <property type="entry name" value="PHFRCTKINASE"/>
</dbReference>
<keyword evidence="9" id="KW-0418">Kinase</keyword>
<evidence type="ECO:0000256" key="11">
    <source>
        <dbReference type="ARBA" id="ARBA00022842"/>
    </source>
</evidence>
<feature type="domain" description="Phosphofructokinase" evidence="15">
    <location>
        <begin position="432"/>
        <end position="726"/>
    </location>
</feature>
<dbReference type="InterPro" id="IPR035966">
    <property type="entry name" value="PKF_sf"/>
</dbReference>
<accession>A0ABM8QSZ7</accession>
<dbReference type="EC" id="2.7.1.11" evidence="4"/>
<evidence type="ECO:0000256" key="9">
    <source>
        <dbReference type="ARBA" id="ARBA00022777"/>
    </source>
</evidence>
<evidence type="ECO:0000256" key="10">
    <source>
        <dbReference type="ARBA" id="ARBA00022840"/>
    </source>
</evidence>
<comment type="subcellular location">
    <subcellularLocation>
        <location evidence="2">Cytoplasm</location>
    </subcellularLocation>
</comment>
<comment type="catalytic activity">
    <reaction evidence="14">
        <text>beta-D-fructose 6-phosphate + ATP = beta-D-fructose 1,6-bisphosphate + ADP + H(+)</text>
        <dbReference type="Rhea" id="RHEA:16109"/>
        <dbReference type="ChEBI" id="CHEBI:15378"/>
        <dbReference type="ChEBI" id="CHEBI:30616"/>
        <dbReference type="ChEBI" id="CHEBI:32966"/>
        <dbReference type="ChEBI" id="CHEBI:57634"/>
        <dbReference type="ChEBI" id="CHEBI:456216"/>
        <dbReference type="EC" id="2.7.1.11"/>
    </reaction>
</comment>
<dbReference type="SUPFAM" id="SSF53254">
    <property type="entry name" value="Phosphoglycerate mutase-like"/>
    <property type="match status" value="1"/>
</dbReference>
<dbReference type="PANTHER" id="PTHR13697">
    <property type="entry name" value="PHOSPHOFRUCTOKINASE"/>
    <property type="match status" value="1"/>
</dbReference>
<dbReference type="Gene3D" id="3.40.50.460">
    <property type="entry name" value="Phosphofructokinase domain"/>
    <property type="match status" value="1"/>
</dbReference>
<dbReference type="Proteomes" id="UP000675880">
    <property type="component" value="Unassembled WGS sequence"/>
</dbReference>
<evidence type="ECO:0000256" key="2">
    <source>
        <dbReference type="ARBA" id="ARBA00004496"/>
    </source>
</evidence>
<evidence type="ECO:0000256" key="13">
    <source>
        <dbReference type="ARBA" id="ARBA00038478"/>
    </source>
</evidence>
<dbReference type="InterPro" id="IPR022953">
    <property type="entry name" value="ATP_PFK"/>
</dbReference>
<comment type="caution">
    <text evidence="16">The sequence shown here is derived from an EMBL/GenBank/DDBJ whole genome shotgun (WGS) entry which is preliminary data.</text>
</comment>
<keyword evidence="10" id="KW-0067">ATP-binding</keyword>
<dbReference type="Gene3D" id="3.40.50.1240">
    <property type="entry name" value="Phosphoglycerate mutase-like"/>
    <property type="match status" value="1"/>
</dbReference>
<evidence type="ECO:0000256" key="3">
    <source>
        <dbReference type="ARBA" id="ARBA00004679"/>
    </source>
</evidence>
<dbReference type="InterPro" id="IPR000023">
    <property type="entry name" value="Phosphofructokinase_dom"/>
</dbReference>
<evidence type="ECO:0000256" key="12">
    <source>
        <dbReference type="ARBA" id="ARBA00023152"/>
    </source>
</evidence>
<dbReference type="Gene3D" id="3.40.50.450">
    <property type="match status" value="1"/>
</dbReference>
<keyword evidence="5" id="KW-0963">Cytoplasm</keyword>
<evidence type="ECO:0000256" key="8">
    <source>
        <dbReference type="ARBA" id="ARBA00022741"/>
    </source>
</evidence>
<evidence type="ECO:0000256" key="7">
    <source>
        <dbReference type="ARBA" id="ARBA00022723"/>
    </source>
</evidence>
<gene>
    <name evidence="16" type="ORF">NSPZN2_11349</name>
</gene>
<comment type="cofactor">
    <cofactor evidence="1">
        <name>Mg(2+)</name>
        <dbReference type="ChEBI" id="CHEBI:18420"/>
    </cofactor>
</comment>
<keyword evidence="8" id="KW-0547">Nucleotide-binding</keyword>
<keyword evidence="6 16" id="KW-0808">Transferase</keyword>
<dbReference type="Pfam" id="PF00365">
    <property type="entry name" value="PFK"/>
    <property type="match status" value="1"/>
</dbReference>
<evidence type="ECO:0000256" key="14">
    <source>
        <dbReference type="ARBA" id="ARBA00048070"/>
    </source>
</evidence>
<dbReference type="GO" id="GO:0003872">
    <property type="term" value="F:6-phosphofructokinase activity"/>
    <property type="evidence" value="ECO:0007669"/>
    <property type="project" value="UniProtKB-EC"/>
</dbReference>
<evidence type="ECO:0000256" key="5">
    <source>
        <dbReference type="ARBA" id="ARBA00022490"/>
    </source>
</evidence>
<comment type="similarity">
    <text evidence="13">Belongs to the phosphofructokinase type A (PFKA) family.</text>
</comment>
<reference evidence="16 17" key="1">
    <citation type="submission" date="2021-02" db="EMBL/GenBank/DDBJ databases">
        <authorList>
            <person name="Han P."/>
        </authorList>
    </citation>
    <scope>NUCLEOTIDE SEQUENCE [LARGE SCALE GENOMIC DNA]</scope>
    <source>
        <strain evidence="16">Candidatus Nitrospira sp. ZN2</strain>
    </source>
</reference>
<comment type="pathway">
    <text evidence="3">Carbohydrate degradation; glycolysis; D-glyceraldehyde 3-phosphate and glycerone phosphate from D-glucose: step 3/4.</text>
</comment>
<keyword evidence="11" id="KW-0460">Magnesium</keyword>
<evidence type="ECO:0000256" key="4">
    <source>
        <dbReference type="ARBA" id="ARBA00012055"/>
    </source>
</evidence>
<dbReference type="PANTHER" id="PTHR13697:SF4">
    <property type="entry name" value="ATP-DEPENDENT 6-PHOSPHOFRUCTOKINASE"/>
    <property type="match status" value="1"/>
</dbReference>
<evidence type="ECO:0000313" key="16">
    <source>
        <dbReference type="EMBL" id="CAE6713785.1"/>
    </source>
</evidence>
<proteinExistence type="inferred from homology"/>
<keyword evidence="17" id="KW-1185">Reference proteome</keyword>
<organism evidence="16 17">
    <name type="scientific">Nitrospira defluvii</name>
    <dbReference type="NCBI Taxonomy" id="330214"/>
    <lineage>
        <taxon>Bacteria</taxon>
        <taxon>Pseudomonadati</taxon>
        <taxon>Nitrospirota</taxon>
        <taxon>Nitrospiria</taxon>
        <taxon>Nitrospirales</taxon>
        <taxon>Nitrospiraceae</taxon>
        <taxon>Nitrospira</taxon>
    </lineage>
</organism>
<evidence type="ECO:0000256" key="6">
    <source>
        <dbReference type="ARBA" id="ARBA00022679"/>
    </source>
</evidence>
<keyword evidence="7" id="KW-0479">Metal-binding</keyword>
<dbReference type="RefSeq" id="WP_213041108.1">
    <property type="nucleotide sequence ID" value="NZ_CAJNBJ010000001.1"/>
</dbReference>
<evidence type="ECO:0000313" key="17">
    <source>
        <dbReference type="Proteomes" id="UP000675880"/>
    </source>
</evidence>
<dbReference type="InterPro" id="IPR029033">
    <property type="entry name" value="His_PPase_superfam"/>
</dbReference>
<protein>
    <recommendedName>
        <fullName evidence="4">6-phosphofructokinase</fullName>
        <ecNumber evidence="4">2.7.1.11</ecNumber>
    </recommendedName>
</protein>
<dbReference type="SUPFAM" id="SSF53784">
    <property type="entry name" value="Phosphofructokinase"/>
    <property type="match status" value="1"/>
</dbReference>
<keyword evidence="12" id="KW-0324">Glycolysis</keyword>
<evidence type="ECO:0000256" key="1">
    <source>
        <dbReference type="ARBA" id="ARBA00001946"/>
    </source>
</evidence>
<sequence>MSGSDKQASDQLDFVTLEGLLAYGETLARRVSSGRYLLPPSPPPSTDRPERARAALDRIKAFIQRAQAGLPSAEAYRTARQTLLTEACGGDPVVFFAAWNLLLARGELAPLYRAPIGATQKPTHRRPVAIVPRTQLTPQLAEGRIVLDLGDDRFWLLPRDLGDRTLFLTMRHGVSEVESKTHRVGRRLANVLDHERGVPRADAVGAALARMVGVVGQQLGYLQLRNYLDPRTFLHLISHSPNTEQLCRRITQALLPDRTDAVHPHVEATLESQDFGWVTGMEKQAEIDAAAQAFGVDSKTAKRLIKHPFYSYPGGHSFFDLYVDVIDGLHWLGRAHPGEVLCLYTHSSTLRALRIYLDPRPFREAFSEFGEYKEGQDNVVLLTLENGKLSGYSTAVGLIESDRVAREAWVTVERERSQRVTLKPKRIKRLLALVSGGDFGGAGAALKELRVTGNRFGLEVFFVRHGFLGLANNWIDAVTEEDTRGMSSHASSPIGSSRFEDFKDEQVQRAAMRSLTPYLEDSALVVLGGDGSLRGARAIHETYGVQVVGIPGTIDNNIAGTTSLGFHSAVALANQSIESLKATSAAMGSIFFVEVMGAGSGHLALACAYQARAEGILVNEHPDPDAYIEEVVLGTLKRTLGVPNKSHIFIVAERTPHRHHKEGGVHGLVDYVAQTIASWPPRKETSGHYSLASATKATILGHTLRGAPPTPEDKMIAQHLAYETVRRLVEQPESIVGCMVAYHDPHRMETIPLHAVSPKPFDWELFTRMHGAELPNDTV</sequence>